<dbReference type="Gene3D" id="3.90.550.10">
    <property type="entry name" value="Spore Coat Polysaccharide Biosynthesis Protein SpsA, Chain A"/>
    <property type="match status" value="1"/>
</dbReference>
<feature type="binding site" evidence="8">
    <location>
        <position position="132"/>
    </location>
    <ligand>
        <name>GTP</name>
        <dbReference type="ChEBI" id="CHEBI:37565"/>
    </ligand>
</feature>
<comment type="catalytic activity">
    <reaction evidence="8">
        <text>Mo-molybdopterin + GTP + H(+) = Mo-molybdopterin guanine dinucleotide + diphosphate</text>
        <dbReference type="Rhea" id="RHEA:34243"/>
        <dbReference type="ChEBI" id="CHEBI:15378"/>
        <dbReference type="ChEBI" id="CHEBI:33019"/>
        <dbReference type="ChEBI" id="CHEBI:37565"/>
        <dbReference type="ChEBI" id="CHEBI:71302"/>
        <dbReference type="ChEBI" id="CHEBI:71310"/>
        <dbReference type="EC" id="2.7.7.77"/>
    </reaction>
</comment>
<evidence type="ECO:0000259" key="10">
    <source>
        <dbReference type="Pfam" id="PF12804"/>
    </source>
</evidence>
<keyword evidence="12" id="KW-1185">Reference proteome</keyword>
<feature type="binding site" evidence="8">
    <location>
        <position position="132"/>
    </location>
    <ligand>
        <name>Mg(2+)</name>
        <dbReference type="ChEBI" id="CHEBI:18420"/>
    </ligand>
</feature>
<dbReference type="PANTHER" id="PTHR19136:SF81">
    <property type="entry name" value="MOLYBDENUM COFACTOR GUANYLYLTRANSFERASE"/>
    <property type="match status" value="1"/>
</dbReference>
<evidence type="ECO:0000256" key="2">
    <source>
        <dbReference type="ARBA" id="ARBA00022679"/>
    </source>
</evidence>
<evidence type="ECO:0000256" key="9">
    <source>
        <dbReference type="SAM" id="MobiDB-lite"/>
    </source>
</evidence>
<feature type="binding site" evidence="8">
    <location>
        <position position="51"/>
    </location>
    <ligand>
        <name>GTP</name>
        <dbReference type="ChEBI" id="CHEBI:37565"/>
    </ligand>
</feature>
<feature type="domain" description="MobA-like NTP transferase" evidence="10">
    <location>
        <begin position="35"/>
        <end position="201"/>
    </location>
</feature>
<feature type="binding site" evidence="8">
    <location>
        <position position="79"/>
    </location>
    <ligand>
        <name>GTP</name>
        <dbReference type="ChEBI" id="CHEBI:37565"/>
    </ligand>
</feature>
<dbReference type="GO" id="GO:0046872">
    <property type="term" value="F:metal ion binding"/>
    <property type="evidence" value="ECO:0007669"/>
    <property type="project" value="UniProtKB-KW"/>
</dbReference>
<evidence type="ECO:0000256" key="3">
    <source>
        <dbReference type="ARBA" id="ARBA00022723"/>
    </source>
</evidence>
<evidence type="ECO:0000256" key="5">
    <source>
        <dbReference type="ARBA" id="ARBA00022842"/>
    </source>
</evidence>
<dbReference type="GO" id="GO:0005737">
    <property type="term" value="C:cytoplasm"/>
    <property type="evidence" value="ECO:0007669"/>
    <property type="project" value="UniProtKB-SubCell"/>
</dbReference>
<gene>
    <name evidence="8" type="primary">mobA</name>
    <name evidence="11" type="ORF">C483_15881</name>
</gene>
<comment type="domain">
    <text evidence="8">The N-terminal domain determines nucleotide recognition and specific binding, while the C-terminal domain determines the specific binding to the target protein.</text>
</comment>
<dbReference type="InterPro" id="IPR013482">
    <property type="entry name" value="Molybde_CF_guanTrfase"/>
</dbReference>
<dbReference type="SUPFAM" id="SSF53448">
    <property type="entry name" value="Nucleotide-diphospho-sugar transferases"/>
    <property type="match status" value="1"/>
</dbReference>
<comment type="caution">
    <text evidence="8">Lacks conserved residue(s) required for the propagation of feature annotation.</text>
</comment>
<comment type="caution">
    <text evidence="11">The sequence shown here is derived from an EMBL/GenBank/DDBJ whole genome shotgun (WGS) entry which is preliminary data.</text>
</comment>
<comment type="function">
    <text evidence="8">Transfers a GMP moiety from GTP to Mo-molybdopterin (Mo-MPT) cofactor (Moco or molybdenum cofactor) to form Mo-molybdopterin guanine dinucleotide (Mo-MGD) cofactor.</text>
</comment>
<feature type="region of interest" description="Disordered" evidence="9">
    <location>
        <begin position="1"/>
        <end position="31"/>
    </location>
</feature>
<dbReference type="InterPro" id="IPR025877">
    <property type="entry name" value="MobA-like_NTP_Trfase"/>
</dbReference>
<proteinExistence type="inferred from homology"/>
<dbReference type="STRING" id="1227493.C483_15881"/>
<dbReference type="OrthoDB" id="28434at2157"/>
<dbReference type="EMBL" id="AOIM01000039">
    <property type="protein sequence ID" value="ELY88207.1"/>
    <property type="molecule type" value="Genomic_DNA"/>
</dbReference>
<dbReference type="InterPro" id="IPR029044">
    <property type="entry name" value="Nucleotide-diphossugar_trans"/>
</dbReference>
<feature type="binding site" evidence="8">
    <location>
        <begin position="38"/>
        <end position="40"/>
    </location>
    <ligand>
        <name>GTP</name>
        <dbReference type="ChEBI" id="CHEBI:37565"/>
    </ligand>
</feature>
<accession>L9ZRL9</accession>
<dbReference type="RefSeq" id="WP_006654322.1">
    <property type="nucleotide sequence ID" value="NZ_AOIM01000039.1"/>
</dbReference>
<name>L9ZRL9_9EURY</name>
<comment type="subcellular location">
    <subcellularLocation>
        <location evidence="8">Cytoplasm</location>
    </subcellularLocation>
</comment>
<keyword evidence="1 8" id="KW-0963">Cytoplasm</keyword>
<keyword evidence="4 8" id="KW-0547">Nucleotide-binding</keyword>
<dbReference type="CDD" id="cd02503">
    <property type="entry name" value="MobA"/>
    <property type="match status" value="1"/>
</dbReference>
<keyword evidence="6 8" id="KW-0342">GTP-binding</keyword>
<keyword evidence="7 8" id="KW-0501">Molybdenum cofactor biosynthesis</keyword>
<evidence type="ECO:0000256" key="4">
    <source>
        <dbReference type="ARBA" id="ARBA00022741"/>
    </source>
</evidence>
<evidence type="ECO:0000256" key="7">
    <source>
        <dbReference type="ARBA" id="ARBA00023150"/>
    </source>
</evidence>
<dbReference type="GO" id="GO:0005525">
    <property type="term" value="F:GTP binding"/>
    <property type="evidence" value="ECO:0007669"/>
    <property type="project" value="UniProtKB-UniRule"/>
</dbReference>
<dbReference type="EC" id="2.7.7.77" evidence="8"/>
<evidence type="ECO:0000256" key="6">
    <source>
        <dbReference type="ARBA" id="ARBA00023134"/>
    </source>
</evidence>
<dbReference type="GO" id="GO:0006777">
    <property type="term" value="P:Mo-molybdopterin cofactor biosynthetic process"/>
    <property type="evidence" value="ECO:0007669"/>
    <property type="project" value="UniProtKB-KW"/>
</dbReference>
<dbReference type="PATRIC" id="fig|1227493.4.peg.3189"/>
<sequence length="238" mass="25691">MAADRGESQSESEPEPPSEFESQREWASSPTGRSALILAGGYSRRFGDADKVVAELAGTPMIRRVVDRLTPVVETVVINCRAKQQPAIREALADSGDPTFAVDPVPDCGPMAGILTGLRATHTDVAAVVACDMPFVDPDFVSSLFAQLSNADGTAEPEAIVPQLESRHLQPTQAVYRTQPMIDACERALSRGDSRVQDALAELEYTVLDESEVRERTVLESFANVNTRAELEAATECL</sequence>
<reference evidence="11 12" key="1">
    <citation type="journal article" date="2014" name="PLoS Genet.">
        <title>Phylogenetically driven sequencing of extremely halophilic archaea reveals strategies for static and dynamic osmo-response.</title>
        <authorList>
            <person name="Becker E.A."/>
            <person name="Seitzer P.M."/>
            <person name="Tritt A."/>
            <person name="Larsen D."/>
            <person name="Krusor M."/>
            <person name="Yao A.I."/>
            <person name="Wu D."/>
            <person name="Madern D."/>
            <person name="Eisen J.A."/>
            <person name="Darling A.E."/>
            <person name="Facciotti M.T."/>
        </authorList>
    </citation>
    <scope>NUCLEOTIDE SEQUENCE [LARGE SCALE GENOMIC DNA]</scope>
    <source>
        <strain evidence="11 12">JCM 10989</strain>
    </source>
</reference>
<dbReference type="AlphaFoldDB" id="L9ZRL9"/>
<dbReference type="HAMAP" id="MF_00316">
    <property type="entry name" value="MobA"/>
    <property type="match status" value="1"/>
</dbReference>
<keyword evidence="2 8" id="KW-0808">Transferase</keyword>
<organism evidence="11 12">
    <name type="scientific">Natrialba hulunbeirensis JCM 10989</name>
    <dbReference type="NCBI Taxonomy" id="1227493"/>
    <lineage>
        <taxon>Archaea</taxon>
        <taxon>Methanobacteriati</taxon>
        <taxon>Methanobacteriota</taxon>
        <taxon>Stenosarchaea group</taxon>
        <taxon>Halobacteria</taxon>
        <taxon>Halobacteriales</taxon>
        <taxon>Natrialbaceae</taxon>
        <taxon>Natrialba</taxon>
    </lineage>
</organism>
<comment type="similarity">
    <text evidence="8">Belongs to the MobA family.</text>
</comment>
<comment type="cofactor">
    <cofactor evidence="8">
        <name>Mg(2+)</name>
        <dbReference type="ChEBI" id="CHEBI:18420"/>
    </cofactor>
</comment>
<dbReference type="Proteomes" id="UP000011519">
    <property type="component" value="Unassembled WGS sequence"/>
</dbReference>
<keyword evidence="3 8" id="KW-0479">Metal-binding</keyword>
<evidence type="ECO:0000313" key="11">
    <source>
        <dbReference type="EMBL" id="ELY88207.1"/>
    </source>
</evidence>
<dbReference type="PANTHER" id="PTHR19136">
    <property type="entry name" value="MOLYBDENUM COFACTOR GUANYLYLTRANSFERASE"/>
    <property type="match status" value="1"/>
</dbReference>
<evidence type="ECO:0000256" key="8">
    <source>
        <dbReference type="HAMAP-Rule" id="MF_00316"/>
    </source>
</evidence>
<protein>
    <recommendedName>
        <fullName evidence="8">Probable molybdenum cofactor guanylyltransferase</fullName>
        <shortName evidence="8">MoCo guanylyltransferase</shortName>
        <ecNumber evidence="8">2.7.7.77</ecNumber>
    </recommendedName>
    <alternativeName>
        <fullName evidence="8">GTP:molybdopterin guanylyltransferase</fullName>
    </alternativeName>
    <alternativeName>
        <fullName evidence="8">Mo-MPT guanylyltransferase</fullName>
    </alternativeName>
    <alternativeName>
        <fullName evidence="8">Molybdopterin guanylyltransferase</fullName>
    </alternativeName>
    <alternativeName>
        <fullName evidence="8">Molybdopterin-guanine dinucleotide synthase</fullName>
        <shortName evidence="8">MGD synthase</shortName>
    </alternativeName>
</protein>
<keyword evidence="5 8" id="KW-0460">Magnesium</keyword>
<dbReference type="Pfam" id="PF12804">
    <property type="entry name" value="NTP_transf_3"/>
    <property type="match status" value="1"/>
</dbReference>
<evidence type="ECO:0000313" key="12">
    <source>
        <dbReference type="Proteomes" id="UP000011519"/>
    </source>
</evidence>
<evidence type="ECO:0000256" key="1">
    <source>
        <dbReference type="ARBA" id="ARBA00022490"/>
    </source>
</evidence>
<dbReference type="GO" id="GO:0061603">
    <property type="term" value="F:molybdenum cofactor guanylyltransferase activity"/>
    <property type="evidence" value="ECO:0007669"/>
    <property type="project" value="UniProtKB-EC"/>
</dbReference>